<accession>A0A8H4A3M3</accession>
<dbReference type="Proteomes" id="UP000439903">
    <property type="component" value="Unassembled WGS sequence"/>
</dbReference>
<keyword evidence="3" id="KW-1185">Reference proteome</keyword>
<dbReference type="AlphaFoldDB" id="A0A8H4A3M3"/>
<protein>
    <submittedName>
        <fullName evidence="2">Sporulation associated protein</fullName>
    </submittedName>
</protein>
<evidence type="ECO:0000313" key="3">
    <source>
        <dbReference type="Proteomes" id="UP000439903"/>
    </source>
</evidence>
<dbReference type="EMBL" id="WTPW01001909">
    <property type="protein sequence ID" value="KAF0408043.1"/>
    <property type="molecule type" value="Genomic_DNA"/>
</dbReference>
<proteinExistence type="predicted"/>
<evidence type="ECO:0000259" key="1">
    <source>
        <dbReference type="Pfam" id="PF09994"/>
    </source>
</evidence>
<dbReference type="OrthoDB" id="59699at2759"/>
<name>A0A8H4A3M3_GIGMA</name>
<dbReference type="InterPro" id="IPR018712">
    <property type="entry name" value="Tle1-like_cat"/>
</dbReference>
<sequence length="528" mass="61694">MQEPINTNIVVLCDGTLNFPAIETNVYKLNLLLLSSYNTTRGFNESDLITWFKGLDKINNNYHKAREIPHDAFLYKDKNHYYDAGVGGKINVIDAAVAKHLDDKIKSAYKHIVKQYNDNKNRYEGKKIEIRLWLFGFSRGAYTVRCVVGMIRNCGILRYLSDELIDRAYEIYRSRDSHHNPDGQESRSFRYSFSHPEPTVIKFLGLWLLMVYQALSIHENSAFFEPIFRKGKKFGKCKECEKYEKCRNCEKCGKNEEYINGEKCVCNELEEIWFPGAHLEVGGGIYSVDQEISDESLRWMVEKIVYTGGLLSKQHLVMLEKKNQEHSKLEQILLSKPSEQMLTSTLSERVLSSIVYHIKLFTTMVPLMGRDRTIPLYRDDKGMLTFDHLYKKGYWKFPKSKNKFENIEMINEKSNSLTKFYAAMEDILIEELKRPINGIASNGKIINKYQEQNIEEIRTVYKTYKKNSYDEENNDDNDKINKKNIWELFNAIGQDKIDCIESFDAKTISKFNIERLIEQYKVRTSDTG</sequence>
<evidence type="ECO:0000313" key="2">
    <source>
        <dbReference type="EMBL" id="KAF0408043.1"/>
    </source>
</evidence>
<reference evidence="2 3" key="1">
    <citation type="journal article" date="2019" name="Environ. Microbiol.">
        <title>At the nexus of three kingdoms: the genome of the mycorrhizal fungus Gigaspora margarita provides insights into plant, endobacterial and fungal interactions.</title>
        <authorList>
            <person name="Venice F."/>
            <person name="Ghignone S."/>
            <person name="Salvioli di Fossalunga A."/>
            <person name="Amselem J."/>
            <person name="Novero M."/>
            <person name="Xianan X."/>
            <person name="Sedzielewska Toro K."/>
            <person name="Morin E."/>
            <person name="Lipzen A."/>
            <person name="Grigoriev I.V."/>
            <person name="Henrissat B."/>
            <person name="Martin F.M."/>
            <person name="Bonfante P."/>
        </authorList>
    </citation>
    <scope>NUCLEOTIDE SEQUENCE [LARGE SCALE GENOMIC DNA]</scope>
    <source>
        <strain evidence="2 3">BEG34</strain>
    </source>
</reference>
<comment type="caution">
    <text evidence="2">The sequence shown here is derived from an EMBL/GenBank/DDBJ whole genome shotgun (WGS) entry which is preliminary data.</text>
</comment>
<organism evidence="2 3">
    <name type="scientific">Gigaspora margarita</name>
    <dbReference type="NCBI Taxonomy" id="4874"/>
    <lineage>
        <taxon>Eukaryota</taxon>
        <taxon>Fungi</taxon>
        <taxon>Fungi incertae sedis</taxon>
        <taxon>Mucoromycota</taxon>
        <taxon>Glomeromycotina</taxon>
        <taxon>Glomeromycetes</taxon>
        <taxon>Diversisporales</taxon>
        <taxon>Gigasporaceae</taxon>
        <taxon>Gigaspora</taxon>
    </lineage>
</organism>
<dbReference type="PANTHER" id="PTHR33840">
    <property type="match status" value="1"/>
</dbReference>
<dbReference type="PANTHER" id="PTHR33840:SF1">
    <property type="entry name" value="TLE1 PHOSPHOLIPASE DOMAIN-CONTAINING PROTEIN"/>
    <property type="match status" value="1"/>
</dbReference>
<feature type="domain" description="T6SS Phospholipase effector Tle1-like catalytic" evidence="1">
    <location>
        <begin position="211"/>
        <end position="302"/>
    </location>
</feature>
<gene>
    <name evidence="2" type="ORF">F8M41_008629</name>
</gene>
<feature type="domain" description="T6SS Phospholipase effector Tle1-like catalytic" evidence="1">
    <location>
        <begin position="8"/>
        <end position="207"/>
    </location>
</feature>
<dbReference type="Pfam" id="PF09994">
    <property type="entry name" value="T6SS_Tle1-like_cat"/>
    <property type="match status" value="2"/>
</dbReference>